<evidence type="ECO:0000256" key="1">
    <source>
        <dbReference type="SAM" id="Phobius"/>
    </source>
</evidence>
<dbReference type="InterPro" id="IPR007890">
    <property type="entry name" value="CHASE2"/>
</dbReference>
<dbReference type="PANTHER" id="PTHR45228:SF5">
    <property type="entry name" value="CYCLIC DI-GMP PHOSPHODIESTERASE VC_1348-RELATED"/>
    <property type="match status" value="1"/>
</dbReference>
<dbReference type="CDD" id="cd00077">
    <property type="entry name" value="HDc"/>
    <property type="match status" value="1"/>
</dbReference>
<dbReference type="SUPFAM" id="SSF109604">
    <property type="entry name" value="HD-domain/PDEase-like"/>
    <property type="match status" value="1"/>
</dbReference>
<gene>
    <name evidence="3" type="ORF">SAMN04489711_108143</name>
</gene>
<dbReference type="AlphaFoldDB" id="A0A1I2ETS3"/>
<evidence type="ECO:0000313" key="3">
    <source>
        <dbReference type="EMBL" id="SFE96534.1"/>
    </source>
</evidence>
<dbReference type="STRING" id="1177982.SAMN04489711_108143"/>
<dbReference type="GO" id="GO:0008081">
    <property type="term" value="F:phosphoric diester hydrolase activity"/>
    <property type="evidence" value="ECO:0007669"/>
    <property type="project" value="UniProtKB-ARBA"/>
</dbReference>
<dbReference type="PANTHER" id="PTHR45228">
    <property type="entry name" value="CYCLIC DI-GMP PHOSPHODIESTERASE TM_0186-RELATED"/>
    <property type="match status" value="1"/>
</dbReference>
<sequence length="695" mass="74083">MARPRWVRWARWFRFDHRFSRRQVLALFGGSLAAAAAVGALLALWPAAFAPADHLLLDSWLRVGASPAPAPSTIVVDIDEASLAAAGQWPWPRYRIATLLRRIASAQPAAIALDIFFPEPDRSSLNTLRESFRHDFGVDLKISGAPSGLYDNDRYLGRVLAETQTVGASYLYFDRRTAPLPDGSLPGALPPEPSFGLLDLPLATGVLSNTPAIEGSLGRSGFVNHSVDGDGVLRRVPLLIAQAGRVHPSLALAAVMQATGVQGVQVQQTPDGPQLKAGALTVPVDRRGQALLRTAPSAAAYPSVSAVDILNGRFSADDFAGRVVFLGSSALVLNDYHRTAAAARLPGLLVQAATAENLLHDGFVRQPAWAPQAATAAALVVAAALAGLFVWSNSIALLLGGAVAGLLPCAASLLLFLRTGIFVSAAAPLLVAAGLLAGGFAARHAIERWRALTWQRQLANAREITIESMASVAETRDPETGAHIKRTQHYVREIALKLRGMGRHPQILTRAYIELLFRSAPLHDIGKVGVPDHILLKPGRLTPDEMEQMKRHADYGRQILLSAAQRIDGENFLTIAADIAGSHHERWDGGGYPRGLAGDAIPLAARIMAVADVYDALISRRCYKPPFTHENAMQLIREQCGAAFDPEVLEAFLAIESTIVSIAARFRDDESSGVPPVDLAAIAQLSGTGGAAGLP</sequence>
<feature type="transmembrane region" description="Helical" evidence="1">
    <location>
        <begin position="421"/>
        <end position="442"/>
    </location>
</feature>
<accession>A0A1I2ETS3</accession>
<name>A0A1I2ETS3_9BURK</name>
<dbReference type="PROSITE" id="PS51832">
    <property type="entry name" value="HD_GYP"/>
    <property type="match status" value="1"/>
</dbReference>
<feature type="transmembrane region" description="Helical" evidence="1">
    <location>
        <begin position="369"/>
        <end position="390"/>
    </location>
</feature>
<organism evidence="3 4">
    <name type="scientific">Paracidovorax wautersii</name>
    <dbReference type="NCBI Taxonomy" id="1177982"/>
    <lineage>
        <taxon>Bacteria</taxon>
        <taxon>Pseudomonadati</taxon>
        <taxon>Pseudomonadota</taxon>
        <taxon>Betaproteobacteria</taxon>
        <taxon>Burkholderiales</taxon>
        <taxon>Comamonadaceae</taxon>
        <taxon>Paracidovorax</taxon>
    </lineage>
</organism>
<keyword evidence="1" id="KW-0812">Transmembrane</keyword>
<dbReference type="InterPro" id="IPR037522">
    <property type="entry name" value="HD_GYP_dom"/>
</dbReference>
<keyword evidence="1" id="KW-0472">Membrane</keyword>
<keyword evidence="4" id="KW-1185">Reference proteome</keyword>
<keyword evidence="1" id="KW-1133">Transmembrane helix</keyword>
<dbReference type="InterPro" id="IPR006311">
    <property type="entry name" value="TAT_signal"/>
</dbReference>
<dbReference type="EMBL" id="FONX01000008">
    <property type="protein sequence ID" value="SFE96534.1"/>
    <property type="molecule type" value="Genomic_DNA"/>
</dbReference>
<reference evidence="4" key="1">
    <citation type="submission" date="2016-10" db="EMBL/GenBank/DDBJ databases">
        <authorList>
            <person name="Varghese N."/>
            <person name="Submissions S."/>
        </authorList>
    </citation>
    <scope>NUCLEOTIDE SEQUENCE [LARGE SCALE GENOMIC DNA]</scope>
    <source>
        <strain evidence="4">DSM 27981</strain>
    </source>
</reference>
<protein>
    <submittedName>
        <fullName evidence="3">Adenylate cyclase</fullName>
    </submittedName>
</protein>
<dbReference type="OrthoDB" id="9802500at2"/>
<dbReference type="Proteomes" id="UP000199119">
    <property type="component" value="Unassembled WGS sequence"/>
</dbReference>
<feature type="transmembrane region" description="Helical" evidence="1">
    <location>
        <begin position="397"/>
        <end position="415"/>
    </location>
</feature>
<dbReference type="InterPro" id="IPR003607">
    <property type="entry name" value="HD/PDEase_dom"/>
</dbReference>
<dbReference type="PROSITE" id="PS51318">
    <property type="entry name" value="TAT"/>
    <property type="match status" value="1"/>
</dbReference>
<feature type="domain" description="HD-GYP" evidence="2">
    <location>
        <begin position="458"/>
        <end position="668"/>
    </location>
</feature>
<dbReference type="SMART" id="SM00471">
    <property type="entry name" value="HDc"/>
    <property type="match status" value="1"/>
</dbReference>
<dbReference type="SMART" id="SM01080">
    <property type="entry name" value="CHASE2"/>
    <property type="match status" value="1"/>
</dbReference>
<dbReference type="Pfam" id="PF13487">
    <property type="entry name" value="HD_5"/>
    <property type="match status" value="1"/>
</dbReference>
<evidence type="ECO:0000259" key="2">
    <source>
        <dbReference type="PROSITE" id="PS51832"/>
    </source>
</evidence>
<proteinExistence type="predicted"/>
<dbReference type="Pfam" id="PF05226">
    <property type="entry name" value="CHASE2"/>
    <property type="match status" value="1"/>
</dbReference>
<dbReference type="Gene3D" id="1.10.3210.10">
    <property type="entry name" value="Hypothetical protein af1432"/>
    <property type="match status" value="1"/>
</dbReference>
<evidence type="ECO:0000313" key="4">
    <source>
        <dbReference type="Proteomes" id="UP000199119"/>
    </source>
</evidence>
<dbReference type="RefSeq" id="WP_092939959.1">
    <property type="nucleotide sequence ID" value="NZ_FONX01000008.1"/>
</dbReference>
<dbReference type="InterPro" id="IPR052020">
    <property type="entry name" value="Cyclic_di-GMP/3'3'-cGAMP_PDE"/>
</dbReference>